<dbReference type="STRING" id="1202724.AM493_19785"/>
<dbReference type="OrthoDB" id="1430532at2"/>
<dbReference type="PATRIC" id="fig|1202724.3.peg.4098"/>
<comment type="caution">
    <text evidence="1">The sequence shown here is derived from an EMBL/GenBank/DDBJ whole genome shotgun (WGS) entry which is preliminary data.</text>
</comment>
<dbReference type="AlphaFoldDB" id="A0A0M8MKH0"/>
<dbReference type="InterPro" id="IPR054207">
    <property type="entry name" value="DUF6913"/>
</dbReference>
<evidence type="ECO:0000313" key="2">
    <source>
        <dbReference type="Proteomes" id="UP000037755"/>
    </source>
</evidence>
<dbReference type="RefSeq" id="WP_054409821.1">
    <property type="nucleotide sequence ID" value="NZ_FOYA01000010.1"/>
</dbReference>
<evidence type="ECO:0000313" key="1">
    <source>
        <dbReference type="EMBL" id="KOS08041.1"/>
    </source>
</evidence>
<accession>A0A0M8MKH0</accession>
<gene>
    <name evidence="1" type="ORF">AM493_19785</name>
</gene>
<dbReference type="Proteomes" id="UP000037755">
    <property type="component" value="Unassembled WGS sequence"/>
</dbReference>
<name>A0A0M8MKH0_9FLAO</name>
<dbReference type="Pfam" id="PF21857">
    <property type="entry name" value="DUF6913"/>
    <property type="match status" value="1"/>
</dbReference>
<dbReference type="EMBL" id="LIYD01000005">
    <property type="protein sequence ID" value="KOS08041.1"/>
    <property type="molecule type" value="Genomic_DNA"/>
</dbReference>
<reference evidence="1 2" key="1">
    <citation type="submission" date="2015-08" db="EMBL/GenBank/DDBJ databases">
        <title>Whole genome sequence of Flavobacterium akiainvivens IK-1T, from decaying Wikstroemia oahuensis, an endemic Hawaiian shrub.</title>
        <authorList>
            <person name="Wan X."/>
            <person name="Hou S."/>
            <person name="Saito J."/>
            <person name="Donachie S."/>
        </authorList>
    </citation>
    <scope>NUCLEOTIDE SEQUENCE [LARGE SCALE GENOMIC DNA]</scope>
    <source>
        <strain evidence="1 2">IK-1</strain>
    </source>
</reference>
<organism evidence="1 2">
    <name type="scientific">Flavobacterium akiainvivens</name>
    <dbReference type="NCBI Taxonomy" id="1202724"/>
    <lineage>
        <taxon>Bacteria</taxon>
        <taxon>Pseudomonadati</taxon>
        <taxon>Bacteroidota</taxon>
        <taxon>Flavobacteriia</taxon>
        <taxon>Flavobacteriales</taxon>
        <taxon>Flavobacteriaceae</taxon>
        <taxon>Flavobacterium</taxon>
    </lineage>
</organism>
<protein>
    <submittedName>
        <fullName evidence="1">Uncharacterized protein</fullName>
    </submittedName>
</protein>
<keyword evidence="2" id="KW-1185">Reference proteome</keyword>
<sequence>MFLNFIKDFSLKKIVKKTLSNYKAVASNGEIATVGIVLDETYFKDKEALIGKLVQAGVKRSNIETLSYLDKLKKGEQPDCCHFTRKDITSDGDFSKDDVKAFINKSFDLLISYYDVAKPPLVLATLKSGAKFKVGFATVDNRLNSFIIASQAERYEEFTEELIKYLKILNKL</sequence>
<proteinExistence type="predicted"/>